<proteinExistence type="inferred from homology"/>
<feature type="transmembrane region" description="Helical" evidence="7">
    <location>
        <begin position="6"/>
        <end position="27"/>
    </location>
</feature>
<dbReference type="CDD" id="cd05709">
    <property type="entry name" value="S2P-M50"/>
    <property type="match status" value="1"/>
</dbReference>
<keyword evidence="5 7" id="KW-1133">Transmembrane helix</keyword>
<comment type="cofactor">
    <cofactor evidence="1">
        <name>Zn(2+)</name>
        <dbReference type="ChEBI" id="CHEBI:29105"/>
    </cofactor>
</comment>
<name>A0ABW8SVP6_9BACT</name>
<dbReference type="EMBL" id="JBEWZG010000002">
    <property type="protein sequence ID" value="MFL0206369.1"/>
    <property type="molecule type" value="Genomic_DNA"/>
</dbReference>
<comment type="caution">
    <text evidence="9">The sequence shown here is derived from an EMBL/GenBank/DDBJ whole genome shotgun (WGS) entry which is preliminary data.</text>
</comment>
<accession>A0ABW8SVP6</accession>
<evidence type="ECO:0000256" key="1">
    <source>
        <dbReference type="ARBA" id="ARBA00001947"/>
    </source>
</evidence>
<gene>
    <name evidence="9" type="ORF">V7S74_06400</name>
</gene>
<evidence type="ECO:0000256" key="3">
    <source>
        <dbReference type="ARBA" id="ARBA00007931"/>
    </source>
</evidence>
<comment type="subcellular location">
    <subcellularLocation>
        <location evidence="2">Membrane</location>
        <topology evidence="2">Multi-pass membrane protein</topology>
    </subcellularLocation>
</comment>
<evidence type="ECO:0000313" key="9">
    <source>
        <dbReference type="EMBL" id="MFL0206369.1"/>
    </source>
</evidence>
<keyword evidence="4 7" id="KW-0812">Transmembrane</keyword>
<evidence type="ECO:0000256" key="4">
    <source>
        <dbReference type="ARBA" id="ARBA00022692"/>
    </source>
</evidence>
<evidence type="ECO:0000256" key="7">
    <source>
        <dbReference type="SAM" id="Phobius"/>
    </source>
</evidence>
<organism evidence="9 10">
    <name type="scientific">Aquirufa novilacunae</name>
    <dbReference type="NCBI Taxonomy" id="3139305"/>
    <lineage>
        <taxon>Bacteria</taxon>
        <taxon>Pseudomonadati</taxon>
        <taxon>Bacteroidota</taxon>
        <taxon>Cytophagia</taxon>
        <taxon>Cytophagales</taxon>
        <taxon>Flectobacillaceae</taxon>
        <taxon>Aquirufa</taxon>
    </lineage>
</organism>
<evidence type="ECO:0000259" key="8">
    <source>
        <dbReference type="Pfam" id="PF02163"/>
    </source>
</evidence>
<dbReference type="InterPro" id="IPR008915">
    <property type="entry name" value="Peptidase_M50"/>
</dbReference>
<dbReference type="Proteomes" id="UP001623559">
    <property type="component" value="Unassembled WGS sequence"/>
</dbReference>
<keyword evidence="6 7" id="KW-0472">Membrane</keyword>
<feature type="transmembrane region" description="Helical" evidence="7">
    <location>
        <begin position="39"/>
        <end position="60"/>
    </location>
</feature>
<dbReference type="Pfam" id="PF02163">
    <property type="entry name" value="Peptidase_M50"/>
    <property type="match status" value="1"/>
</dbReference>
<feature type="transmembrane region" description="Helical" evidence="7">
    <location>
        <begin position="66"/>
        <end position="86"/>
    </location>
</feature>
<reference evidence="9 10" key="1">
    <citation type="submission" date="2024-07" db="EMBL/GenBank/DDBJ databases">
        <authorList>
            <person name="Pitt A."/>
            <person name="Hahn M.W."/>
        </authorList>
    </citation>
    <scope>NUCLEOTIDE SEQUENCE [LARGE SCALE GENOMIC DNA]</scope>
    <source>
        <strain evidence="9 10">2-AUSEE-184A6</strain>
    </source>
</reference>
<feature type="transmembrane region" description="Helical" evidence="7">
    <location>
        <begin position="123"/>
        <end position="148"/>
    </location>
</feature>
<comment type="similarity">
    <text evidence="3">Belongs to the peptidase M50B family.</text>
</comment>
<evidence type="ECO:0000313" key="10">
    <source>
        <dbReference type="Proteomes" id="UP001623559"/>
    </source>
</evidence>
<sequence>MNKKIFKESLIGMVMGVGIMLSAYYLIPKDIIYKLFPTTNSESVIFFISVIICPFLAIFLHELGHLVAGLIQGFKLQLFVVAFLGIKRQDDKIKFYLNKELQYFGGVAASSPIQITNKLKEQFALILIAGPIFSLVFGLLFITLFIYSNTLFNSSFGIIGIISTGLFFATTIPEKSGNFFTDRKRMQRLYDKGKTGEIEQSYIETTSQLLIDNHYKNLSTEKLCLIQSDTEPIVQFWGYYFEFKHYEELGNSEKAALIKEKLLTYKEIVPVNIWNSLSIN</sequence>
<feature type="domain" description="Peptidase M50" evidence="8">
    <location>
        <begin position="52"/>
        <end position="192"/>
    </location>
</feature>
<evidence type="ECO:0000256" key="5">
    <source>
        <dbReference type="ARBA" id="ARBA00022989"/>
    </source>
</evidence>
<protein>
    <submittedName>
        <fullName evidence="9">M50 family metallopeptidase</fullName>
    </submittedName>
</protein>
<feature type="transmembrane region" description="Helical" evidence="7">
    <location>
        <begin position="154"/>
        <end position="173"/>
    </location>
</feature>
<dbReference type="RefSeq" id="WP_406777946.1">
    <property type="nucleotide sequence ID" value="NZ_JBEWZG010000002.1"/>
</dbReference>
<evidence type="ECO:0000256" key="6">
    <source>
        <dbReference type="ARBA" id="ARBA00023136"/>
    </source>
</evidence>
<evidence type="ECO:0000256" key="2">
    <source>
        <dbReference type="ARBA" id="ARBA00004141"/>
    </source>
</evidence>